<dbReference type="Gene3D" id="3.80.10.10">
    <property type="entry name" value="Ribonuclease Inhibitor"/>
    <property type="match status" value="2"/>
</dbReference>
<dbReference type="Proteomes" id="UP000014500">
    <property type="component" value="Unassembled WGS sequence"/>
</dbReference>
<dbReference type="EMBL" id="JH431987">
    <property type="status" value="NOT_ANNOTATED_CDS"/>
    <property type="molecule type" value="Genomic_DNA"/>
</dbReference>
<evidence type="ECO:0000313" key="1">
    <source>
        <dbReference type="EnsemblMetazoa" id="SMAR010664-PA"/>
    </source>
</evidence>
<name>T1JAA4_STRMM</name>
<dbReference type="InterPro" id="IPR006553">
    <property type="entry name" value="Leu-rich_rpt_Cys-con_subtyp"/>
</dbReference>
<protein>
    <submittedName>
        <fullName evidence="1">Uncharacterized protein</fullName>
    </submittedName>
</protein>
<dbReference type="Pfam" id="PF13516">
    <property type="entry name" value="LRR_6"/>
    <property type="match status" value="1"/>
</dbReference>
<dbReference type="InterPro" id="IPR001611">
    <property type="entry name" value="Leu-rich_rpt"/>
</dbReference>
<evidence type="ECO:0000313" key="2">
    <source>
        <dbReference type="Proteomes" id="UP000014500"/>
    </source>
</evidence>
<reference evidence="2" key="1">
    <citation type="submission" date="2011-05" db="EMBL/GenBank/DDBJ databases">
        <authorList>
            <person name="Richards S.R."/>
            <person name="Qu J."/>
            <person name="Jiang H."/>
            <person name="Jhangiani S.N."/>
            <person name="Agravi P."/>
            <person name="Goodspeed R."/>
            <person name="Gross S."/>
            <person name="Mandapat C."/>
            <person name="Jackson L."/>
            <person name="Mathew T."/>
            <person name="Pu L."/>
            <person name="Thornton R."/>
            <person name="Saada N."/>
            <person name="Wilczek-Boney K.B."/>
            <person name="Lee S."/>
            <person name="Kovar C."/>
            <person name="Wu Y."/>
            <person name="Scherer S.E."/>
            <person name="Worley K.C."/>
            <person name="Muzny D.M."/>
            <person name="Gibbs R."/>
        </authorList>
    </citation>
    <scope>NUCLEOTIDE SEQUENCE</scope>
    <source>
        <strain evidence="2">Brora</strain>
    </source>
</reference>
<dbReference type="HOGENOM" id="CLU_610192_0_0_1"/>
<proteinExistence type="predicted"/>
<dbReference type="SMART" id="SM00367">
    <property type="entry name" value="LRR_CC"/>
    <property type="match status" value="3"/>
</dbReference>
<reference evidence="1" key="2">
    <citation type="submission" date="2015-02" db="UniProtKB">
        <authorList>
            <consortium name="EnsemblMetazoa"/>
        </authorList>
    </citation>
    <scope>IDENTIFICATION</scope>
</reference>
<dbReference type="PhylomeDB" id="T1JAA4"/>
<dbReference type="SUPFAM" id="SSF52047">
    <property type="entry name" value="RNI-like"/>
    <property type="match status" value="1"/>
</dbReference>
<keyword evidence="2" id="KW-1185">Reference proteome</keyword>
<accession>T1JAA4</accession>
<dbReference type="EnsemblMetazoa" id="SMAR010664-RA">
    <property type="protein sequence ID" value="SMAR010664-PA"/>
    <property type="gene ID" value="SMAR010664"/>
</dbReference>
<organism evidence="1 2">
    <name type="scientific">Strigamia maritima</name>
    <name type="common">European centipede</name>
    <name type="synonym">Geophilus maritimus</name>
    <dbReference type="NCBI Taxonomy" id="126957"/>
    <lineage>
        <taxon>Eukaryota</taxon>
        <taxon>Metazoa</taxon>
        <taxon>Ecdysozoa</taxon>
        <taxon>Arthropoda</taxon>
        <taxon>Myriapoda</taxon>
        <taxon>Chilopoda</taxon>
        <taxon>Pleurostigmophora</taxon>
        <taxon>Geophilomorpha</taxon>
        <taxon>Linotaeniidae</taxon>
        <taxon>Strigamia</taxon>
    </lineage>
</organism>
<dbReference type="AlphaFoldDB" id="T1JAA4"/>
<dbReference type="InterPro" id="IPR032675">
    <property type="entry name" value="LRR_dom_sf"/>
</dbReference>
<sequence length="449" mass="52011">MEKLRAMSLEILCNCIFQWRIEEVNEDVEKTTVELIHYFEKLPGIIREEILINFILRGFWDGQGHRVPEARHIALFLHEEQKLLLMEFYSENFDLEFLLKVNGHKLKNLIELQLPDQSSLTANVCEEMCQLMPNLKQLDLSGCFVEDDAMIYIAKLPLVALDPGESIMEQGVKQLCKEDSTARNTLRVLKLGNSGISVDCYCLILRTMKLIEDMDCFYSTWLNTLSPIDLRRQQYNIRKLVFHYSLDAIEDELEIGVVTCPKVSKIDITSNIFTPKMLRTLTKFKELNTLNISVSSNSDVNIEDENQLFDRLCLGNLYFHNLIEFSLCDRKDGWISSGYLFAILEMCPNLEKLRLFQCDGFSNKIAGELAKLMAKKKLKHLMIDYCDLLGPSGIEDLLKITSLIELEVNLFITEIKKQHFDAHPMQQTAEKHGVNLQLNILVDQFIWFY</sequence>